<protein>
    <submittedName>
        <fullName evidence="2">Uncharacterized protein</fullName>
    </submittedName>
</protein>
<evidence type="ECO:0000313" key="2">
    <source>
        <dbReference type="EMBL" id="DAF94278.1"/>
    </source>
</evidence>
<proteinExistence type="predicted"/>
<name>A0A8S5UIT7_9CAUD</name>
<organism evidence="2">
    <name type="scientific">Myoviridae sp. ctu2j3</name>
    <dbReference type="NCBI Taxonomy" id="2825197"/>
    <lineage>
        <taxon>Viruses</taxon>
        <taxon>Duplodnaviria</taxon>
        <taxon>Heunggongvirae</taxon>
        <taxon>Uroviricota</taxon>
        <taxon>Caudoviricetes</taxon>
    </lineage>
</organism>
<dbReference type="EMBL" id="BK016090">
    <property type="protein sequence ID" value="DAF94278.1"/>
    <property type="molecule type" value="Genomic_DNA"/>
</dbReference>
<feature type="region of interest" description="Disordered" evidence="1">
    <location>
        <begin position="205"/>
        <end position="238"/>
    </location>
</feature>
<accession>A0A8S5UIT7</accession>
<evidence type="ECO:0000256" key="1">
    <source>
        <dbReference type="SAM" id="MobiDB-lite"/>
    </source>
</evidence>
<sequence>MTFNPLVLATREEMEQADDLLLSLTTLAKPSNGSGGTAMSHVETMMRMQGHDPVSEDSANPPPVRRSRFFYSPTQSFAEEVNASKSISEEKSLPHDNDEINSRVIQYSEELPTELGDRIHVLREYLLREWAPTALSANAATAQFIDVAQRTLGTAIDPAPLVKFERMIDRALTIKMADFVAKYAGLPKNKASDLLNSVAPQPQQALIVHPHDDEIRAEHERRRRASRTKNSDTDNEKD</sequence>
<reference evidence="2" key="1">
    <citation type="journal article" date="2021" name="Proc. Natl. Acad. Sci. U.S.A.">
        <title>A Catalog of Tens of Thousands of Viruses from Human Metagenomes Reveals Hidden Associations with Chronic Diseases.</title>
        <authorList>
            <person name="Tisza M.J."/>
            <person name="Buck C.B."/>
        </authorList>
    </citation>
    <scope>NUCLEOTIDE SEQUENCE</scope>
    <source>
        <strain evidence="2">Ctu2j3</strain>
    </source>
</reference>
<feature type="compositionally biased region" description="Basic and acidic residues" evidence="1">
    <location>
        <begin position="229"/>
        <end position="238"/>
    </location>
</feature>
<dbReference type="EMBL" id="BK016090">
    <property type="protein sequence ID" value="DAF94133.1"/>
    <property type="molecule type" value="Genomic_DNA"/>
</dbReference>
<feature type="compositionally biased region" description="Basic and acidic residues" evidence="1">
    <location>
        <begin position="209"/>
        <end position="220"/>
    </location>
</feature>